<sequence length="418" mass="46847">MDRKKELLKHVSKEARGIEIGPYFSPLAPKREGYNCLSLDVFDTEAVKRRARLDASLPAGAVDLIEPVDLVGSATDIDALCRGAGVAGALDYILSSHNFEHFPNPIAFLQACGRVLKPGGALSMALPDKRACFDFYRPLTGLGAMIEAFHDGRSRPTYRQIFEQNAQMARFVDGQRSLVCFLLDEKLEKIVPERRLREAFDAWEGMRTANDPHYHDVHCWTFTPASFRLLLSDLFFLGLSPFVVEAATDTGQSDFVAHLRLVGYTTFSPAETEEYYAAREAQLRAIVREDWSVAKSDCQLDILERFHSSLTGRNPLVIGARALALLARRRDLFLVRQYLAISRSIFFDPLHYVESYGAARDPALDYLLEGAAQGRDPGPFFSSRKYLARNPDVAADGVNPLAHFEIFGRKEGRRPALR</sequence>
<dbReference type="EMBL" id="AP027142">
    <property type="protein sequence ID" value="BDV35902.1"/>
    <property type="molecule type" value="Genomic_DNA"/>
</dbReference>
<dbReference type="SUPFAM" id="SSF53335">
    <property type="entry name" value="S-adenosyl-L-methionine-dependent methyltransferases"/>
    <property type="match status" value="1"/>
</dbReference>
<evidence type="ECO:0000313" key="1">
    <source>
        <dbReference type="EMBL" id="BDV35902.1"/>
    </source>
</evidence>
<proteinExistence type="predicted"/>
<evidence type="ECO:0000313" key="2">
    <source>
        <dbReference type="Proteomes" id="UP001317629"/>
    </source>
</evidence>
<evidence type="ECO:0008006" key="3">
    <source>
        <dbReference type="Google" id="ProtNLM"/>
    </source>
</evidence>
<dbReference type="Pfam" id="PF13489">
    <property type="entry name" value="Methyltransf_23"/>
    <property type="match status" value="1"/>
</dbReference>
<dbReference type="Gene3D" id="3.40.50.150">
    <property type="entry name" value="Vaccinia Virus protein VP39"/>
    <property type="match status" value="1"/>
</dbReference>
<name>A0ABM8ED27_9HYPH</name>
<dbReference type="InterPro" id="IPR029063">
    <property type="entry name" value="SAM-dependent_MTases_sf"/>
</dbReference>
<organism evidence="1 2">
    <name type="scientific">Methylocystis iwaonis</name>
    <dbReference type="NCBI Taxonomy" id="2885079"/>
    <lineage>
        <taxon>Bacteria</taxon>
        <taxon>Pseudomonadati</taxon>
        <taxon>Pseudomonadota</taxon>
        <taxon>Alphaproteobacteria</taxon>
        <taxon>Hyphomicrobiales</taxon>
        <taxon>Methylocystaceae</taxon>
        <taxon>Methylocystis</taxon>
    </lineage>
</organism>
<gene>
    <name evidence="1" type="ORF">SS37A_34310</name>
</gene>
<keyword evidence="2" id="KW-1185">Reference proteome</keyword>
<dbReference type="Proteomes" id="UP001317629">
    <property type="component" value="Chromosome"/>
</dbReference>
<reference evidence="1 2" key="1">
    <citation type="journal article" date="2023" name="Int. J. Syst. Evol. Microbiol.">
        <title>Methylocystis iwaonis sp. nov., a type II methane-oxidizing bacterium from surface soil of a rice paddy field in Japan, and emended description of the genus Methylocystis (ex Whittenbury et al. 1970) Bowman et al. 1993.</title>
        <authorList>
            <person name="Kaise H."/>
            <person name="Sawadogo J.B."/>
            <person name="Alam M.S."/>
            <person name="Ueno C."/>
            <person name="Dianou D."/>
            <person name="Shinjo R."/>
            <person name="Asakawa S."/>
        </authorList>
    </citation>
    <scope>NUCLEOTIDE SEQUENCE [LARGE SCALE GENOMIC DNA]</scope>
    <source>
        <strain evidence="1 2">SS37A-Re</strain>
    </source>
</reference>
<accession>A0ABM8ED27</accession>
<protein>
    <recommendedName>
        <fullName evidence="3">Methyltransferase domain-containing protein</fullName>
    </recommendedName>
</protein>
<dbReference type="RefSeq" id="WP_281929412.1">
    <property type="nucleotide sequence ID" value="NZ_AP027142.1"/>
</dbReference>